<protein>
    <submittedName>
        <fullName evidence="1">Uncharacterized protein</fullName>
    </submittedName>
</protein>
<name>A0ACC2JXB2_9PEZI</name>
<accession>A0ACC2JXB2</accession>
<comment type="caution">
    <text evidence="1">The sequence shown here is derived from an EMBL/GenBank/DDBJ whole genome shotgun (WGS) entry which is preliminary data.</text>
</comment>
<sequence length="135" mass="15330">MSYATRACSQLTATTNFGWLASHHINALNRYPCRSLALAQGSPFCRLPGLYLGSRYLTSSPHRTRDIIEDESAREINKRDQHVHERQVEASIQEATKQQIKRPWQREGADRPPADESHRDLNKTMTKGSPTPTCL</sequence>
<dbReference type="Proteomes" id="UP001153332">
    <property type="component" value="Unassembled WGS sequence"/>
</dbReference>
<organism evidence="1 2">
    <name type="scientific">Lasiodiplodia mahajangana</name>
    <dbReference type="NCBI Taxonomy" id="1108764"/>
    <lineage>
        <taxon>Eukaryota</taxon>
        <taxon>Fungi</taxon>
        <taxon>Dikarya</taxon>
        <taxon>Ascomycota</taxon>
        <taxon>Pezizomycotina</taxon>
        <taxon>Dothideomycetes</taxon>
        <taxon>Dothideomycetes incertae sedis</taxon>
        <taxon>Botryosphaeriales</taxon>
        <taxon>Botryosphaeriaceae</taxon>
        <taxon>Lasiodiplodia</taxon>
    </lineage>
</organism>
<keyword evidence="2" id="KW-1185">Reference proteome</keyword>
<gene>
    <name evidence="1" type="ORF">O1611_g1545</name>
</gene>
<proteinExistence type="predicted"/>
<evidence type="ECO:0000313" key="2">
    <source>
        <dbReference type="Proteomes" id="UP001153332"/>
    </source>
</evidence>
<reference evidence="1" key="1">
    <citation type="submission" date="2022-12" db="EMBL/GenBank/DDBJ databases">
        <title>Genome Sequence of Lasiodiplodia mahajangana.</title>
        <authorList>
            <person name="Buettner E."/>
        </authorList>
    </citation>
    <scope>NUCLEOTIDE SEQUENCE</scope>
    <source>
        <strain evidence="1">VT137</strain>
    </source>
</reference>
<dbReference type="EMBL" id="JAPUUL010000183">
    <property type="protein sequence ID" value="KAJ8132086.1"/>
    <property type="molecule type" value="Genomic_DNA"/>
</dbReference>
<evidence type="ECO:0000313" key="1">
    <source>
        <dbReference type="EMBL" id="KAJ8132086.1"/>
    </source>
</evidence>